<feature type="signal peptide" evidence="5">
    <location>
        <begin position="1"/>
        <end position="19"/>
    </location>
</feature>
<evidence type="ECO:0000256" key="4">
    <source>
        <dbReference type="ARBA" id="ARBA00022807"/>
    </source>
</evidence>
<dbReference type="Gene3D" id="3.90.1720.10">
    <property type="entry name" value="endopeptidase domain like (from Nostoc punctiforme)"/>
    <property type="match status" value="1"/>
</dbReference>
<dbReference type="PANTHER" id="PTHR47359:SF3">
    <property type="entry name" value="NLP_P60 DOMAIN-CONTAINING PROTEIN-RELATED"/>
    <property type="match status" value="1"/>
</dbReference>
<evidence type="ECO:0000313" key="8">
    <source>
        <dbReference type="Proteomes" id="UP001244011"/>
    </source>
</evidence>
<accession>A0AAJ0BVL0</accession>
<keyword evidence="2" id="KW-0645">Protease</keyword>
<name>A0AAJ0BVL0_9PEZI</name>
<dbReference type="PROSITE" id="PS51935">
    <property type="entry name" value="NLPC_P60"/>
    <property type="match status" value="1"/>
</dbReference>
<dbReference type="Pfam" id="PF00877">
    <property type="entry name" value="NLPC_P60"/>
    <property type="match status" value="1"/>
</dbReference>
<keyword evidence="3" id="KW-0378">Hydrolase</keyword>
<organism evidence="7 8">
    <name type="scientific">Phialemonium atrogriseum</name>
    <dbReference type="NCBI Taxonomy" id="1093897"/>
    <lineage>
        <taxon>Eukaryota</taxon>
        <taxon>Fungi</taxon>
        <taxon>Dikarya</taxon>
        <taxon>Ascomycota</taxon>
        <taxon>Pezizomycotina</taxon>
        <taxon>Sordariomycetes</taxon>
        <taxon>Sordariomycetidae</taxon>
        <taxon>Cephalothecales</taxon>
        <taxon>Cephalothecaceae</taxon>
        <taxon>Phialemonium</taxon>
    </lineage>
</organism>
<evidence type="ECO:0000313" key="7">
    <source>
        <dbReference type="EMBL" id="KAK1763852.1"/>
    </source>
</evidence>
<dbReference type="InterPro" id="IPR000064">
    <property type="entry name" value="NLP_P60_dom"/>
</dbReference>
<dbReference type="GO" id="GO:0006508">
    <property type="term" value="P:proteolysis"/>
    <property type="evidence" value="ECO:0007669"/>
    <property type="project" value="UniProtKB-KW"/>
</dbReference>
<dbReference type="InterPro" id="IPR038765">
    <property type="entry name" value="Papain-like_cys_pep_sf"/>
</dbReference>
<dbReference type="EMBL" id="MU839024">
    <property type="protein sequence ID" value="KAK1763852.1"/>
    <property type="molecule type" value="Genomic_DNA"/>
</dbReference>
<dbReference type="AlphaFoldDB" id="A0AAJ0BVL0"/>
<keyword evidence="4" id="KW-0788">Thiol protease</keyword>
<keyword evidence="8" id="KW-1185">Reference proteome</keyword>
<evidence type="ECO:0000256" key="1">
    <source>
        <dbReference type="ARBA" id="ARBA00007074"/>
    </source>
</evidence>
<reference evidence="7" key="1">
    <citation type="submission" date="2023-06" db="EMBL/GenBank/DDBJ databases">
        <title>Genome-scale phylogeny and comparative genomics of the fungal order Sordariales.</title>
        <authorList>
            <consortium name="Lawrence Berkeley National Laboratory"/>
            <person name="Hensen N."/>
            <person name="Bonometti L."/>
            <person name="Westerberg I."/>
            <person name="Brannstrom I.O."/>
            <person name="Guillou S."/>
            <person name="Cros-Aarteil S."/>
            <person name="Calhoun S."/>
            <person name="Haridas S."/>
            <person name="Kuo A."/>
            <person name="Mondo S."/>
            <person name="Pangilinan J."/>
            <person name="Riley R."/>
            <person name="Labutti K."/>
            <person name="Andreopoulos B."/>
            <person name="Lipzen A."/>
            <person name="Chen C."/>
            <person name="Yanf M."/>
            <person name="Daum C."/>
            <person name="Ng V."/>
            <person name="Clum A."/>
            <person name="Steindorff A."/>
            <person name="Ohm R."/>
            <person name="Martin F."/>
            <person name="Silar P."/>
            <person name="Natvig D."/>
            <person name="Lalanne C."/>
            <person name="Gautier V."/>
            <person name="Ament-Velasquez S.L."/>
            <person name="Kruys A."/>
            <person name="Hutchinson M.I."/>
            <person name="Powell A.J."/>
            <person name="Barry K."/>
            <person name="Miller A.N."/>
            <person name="Grigoriev I.V."/>
            <person name="Debuchy R."/>
            <person name="Gladieux P."/>
            <person name="Thoren M.H."/>
            <person name="Johannesson H."/>
        </authorList>
    </citation>
    <scope>NUCLEOTIDE SEQUENCE</scope>
    <source>
        <strain evidence="7">8032-3</strain>
    </source>
</reference>
<evidence type="ECO:0000256" key="5">
    <source>
        <dbReference type="SAM" id="SignalP"/>
    </source>
</evidence>
<sequence length="189" mass="20020">MHLTTLPTISLAVANLAAANPLHQVSRSTENSSGASTYAADDNLGQKILAKAQEAEGTPYVWGGGSCSGPTGSPTAGYDCSGLVSWAVCQVTGRNLFDEGLRVTYSMYCASETALKYKKVPYAERRAGDAVFFGGECDCSNDPSGVHHVGLMLGDGTSMWNALKTGTNVRADDFSTWDEDPCPYVVRFS</sequence>
<dbReference type="SUPFAM" id="SSF54001">
    <property type="entry name" value="Cysteine proteinases"/>
    <property type="match status" value="1"/>
</dbReference>
<protein>
    <recommendedName>
        <fullName evidence="6">NlpC/P60 domain-containing protein</fullName>
    </recommendedName>
</protein>
<dbReference type="Proteomes" id="UP001244011">
    <property type="component" value="Unassembled WGS sequence"/>
</dbReference>
<feature type="chain" id="PRO_5042600654" description="NlpC/P60 domain-containing protein" evidence="5">
    <location>
        <begin position="20"/>
        <end position="189"/>
    </location>
</feature>
<evidence type="ECO:0000256" key="3">
    <source>
        <dbReference type="ARBA" id="ARBA00022801"/>
    </source>
</evidence>
<evidence type="ECO:0000259" key="6">
    <source>
        <dbReference type="PROSITE" id="PS51935"/>
    </source>
</evidence>
<gene>
    <name evidence="7" type="ORF">QBC33DRAFT_548749</name>
</gene>
<dbReference type="GO" id="GO:0008234">
    <property type="term" value="F:cysteine-type peptidase activity"/>
    <property type="evidence" value="ECO:0007669"/>
    <property type="project" value="UniProtKB-KW"/>
</dbReference>
<dbReference type="InterPro" id="IPR051794">
    <property type="entry name" value="PG_Endopeptidase_C40"/>
</dbReference>
<evidence type="ECO:0000256" key="2">
    <source>
        <dbReference type="ARBA" id="ARBA00022670"/>
    </source>
</evidence>
<comment type="similarity">
    <text evidence="1">Belongs to the peptidase C40 family.</text>
</comment>
<keyword evidence="5" id="KW-0732">Signal</keyword>
<dbReference type="RefSeq" id="XP_060280065.1">
    <property type="nucleotide sequence ID" value="XM_060428887.1"/>
</dbReference>
<feature type="domain" description="NlpC/P60" evidence="6">
    <location>
        <begin position="42"/>
        <end position="189"/>
    </location>
</feature>
<proteinExistence type="inferred from homology"/>
<dbReference type="GeneID" id="85312074"/>
<dbReference type="PANTHER" id="PTHR47359">
    <property type="entry name" value="PEPTIDOGLYCAN DL-ENDOPEPTIDASE CWLO"/>
    <property type="match status" value="1"/>
</dbReference>
<comment type="caution">
    <text evidence="7">The sequence shown here is derived from an EMBL/GenBank/DDBJ whole genome shotgun (WGS) entry which is preliminary data.</text>
</comment>